<dbReference type="Proteomes" id="UP000665025">
    <property type="component" value="Chromosome 2"/>
</dbReference>
<reference evidence="6 7" key="1">
    <citation type="submission" date="2021-03" db="EMBL/GenBank/DDBJ databases">
        <title>Complete Genome of Pseudoalteromonas viridis Strain BBR56, a new biocontrol bacterial candidate.</title>
        <authorList>
            <person name="Handayani D.P."/>
            <person name="Isnansetyo A."/>
            <person name="Istiqomah I."/>
            <person name="Jumina J."/>
        </authorList>
    </citation>
    <scope>NUCLEOTIDE SEQUENCE [LARGE SCALE GENOMIC DNA]</scope>
    <source>
        <strain evidence="6 7">BBR56</strain>
    </source>
</reference>
<protein>
    <submittedName>
        <fullName evidence="6">Trypsin-like serine protease</fullName>
        <ecNumber evidence="6">3.4.21.-</ecNumber>
    </submittedName>
</protein>
<dbReference type="GO" id="GO:0016787">
    <property type="term" value="F:hydrolase activity"/>
    <property type="evidence" value="ECO:0007669"/>
    <property type="project" value="UniProtKB-KW"/>
</dbReference>
<evidence type="ECO:0000256" key="3">
    <source>
        <dbReference type="ARBA" id="ARBA00022670"/>
    </source>
</evidence>
<dbReference type="InterPro" id="IPR043504">
    <property type="entry name" value="Peptidase_S1_PA_chymotrypsin"/>
</dbReference>
<dbReference type="InterPro" id="IPR001254">
    <property type="entry name" value="Trypsin_dom"/>
</dbReference>
<feature type="domain" description="Peptidase S1" evidence="5">
    <location>
        <begin position="1"/>
        <end position="46"/>
    </location>
</feature>
<accession>A0ABX7V9I3</accession>
<dbReference type="InterPro" id="IPR050127">
    <property type="entry name" value="Serine_Proteases_S1"/>
</dbReference>
<dbReference type="Gene3D" id="2.40.10.10">
    <property type="entry name" value="Trypsin-like serine proteases"/>
    <property type="match status" value="1"/>
</dbReference>
<name>A0ABX7V9I3_9GAMM</name>
<proteinExistence type="predicted"/>
<evidence type="ECO:0000259" key="5">
    <source>
        <dbReference type="PROSITE" id="PS50240"/>
    </source>
</evidence>
<evidence type="ECO:0000256" key="1">
    <source>
        <dbReference type="ARBA" id="ARBA00004613"/>
    </source>
</evidence>
<dbReference type="Pfam" id="PF00089">
    <property type="entry name" value="Trypsin"/>
    <property type="match status" value="1"/>
</dbReference>
<dbReference type="PROSITE" id="PS00135">
    <property type="entry name" value="TRYPSIN_SER"/>
    <property type="match status" value="1"/>
</dbReference>
<dbReference type="PROSITE" id="PS50240">
    <property type="entry name" value="TRYPSIN_DOM"/>
    <property type="match status" value="1"/>
</dbReference>
<evidence type="ECO:0000256" key="4">
    <source>
        <dbReference type="ARBA" id="ARBA00022801"/>
    </source>
</evidence>
<evidence type="ECO:0000313" key="7">
    <source>
        <dbReference type="Proteomes" id="UP000665025"/>
    </source>
</evidence>
<evidence type="ECO:0000256" key="2">
    <source>
        <dbReference type="ARBA" id="ARBA00022525"/>
    </source>
</evidence>
<dbReference type="PANTHER" id="PTHR24264:SF65">
    <property type="entry name" value="SRCR DOMAIN-CONTAINING PROTEIN"/>
    <property type="match status" value="1"/>
</dbReference>
<organism evidence="6 7">
    <name type="scientific">Pseudoalteromonas viridis</name>
    <dbReference type="NCBI Taxonomy" id="339617"/>
    <lineage>
        <taxon>Bacteria</taxon>
        <taxon>Pseudomonadati</taxon>
        <taxon>Pseudomonadota</taxon>
        <taxon>Gammaproteobacteria</taxon>
        <taxon>Alteromonadales</taxon>
        <taxon>Pseudoalteromonadaceae</taxon>
        <taxon>Pseudoalteromonas</taxon>
    </lineage>
</organism>
<dbReference type="EMBL" id="CP072426">
    <property type="protein sequence ID" value="QTL37556.1"/>
    <property type="molecule type" value="Genomic_DNA"/>
</dbReference>
<comment type="subcellular location">
    <subcellularLocation>
        <location evidence="1">Secreted</location>
    </subcellularLocation>
</comment>
<dbReference type="InterPro" id="IPR009003">
    <property type="entry name" value="Peptidase_S1_PA"/>
</dbReference>
<evidence type="ECO:0000313" key="6">
    <source>
        <dbReference type="EMBL" id="QTL37556.1"/>
    </source>
</evidence>
<keyword evidence="3" id="KW-0645">Protease</keyword>
<dbReference type="SUPFAM" id="SSF50494">
    <property type="entry name" value="Trypsin-like serine proteases"/>
    <property type="match status" value="1"/>
</dbReference>
<keyword evidence="4 6" id="KW-0378">Hydrolase</keyword>
<keyword evidence="7" id="KW-1185">Reference proteome</keyword>
<sequence>MCNNPQHYNGRISQSMLCAGFDEGGKDSCQGDSGGPLIVNRNNRWF</sequence>
<keyword evidence="2" id="KW-0964">Secreted</keyword>
<dbReference type="InterPro" id="IPR033116">
    <property type="entry name" value="TRYPSIN_SER"/>
</dbReference>
<dbReference type="EC" id="3.4.21.-" evidence="6"/>
<dbReference type="PANTHER" id="PTHR24264">
    <property type="entry name" value="TRYPSIN-RELATED"/>
    <property type="match status" value="1"/>
</dbReference>
<gene>
    <name evidence="6" type="ORF">J5X90_22185</name>
</gene>